<dbReference type="GO" id="GO:0045095">
    <property type="term" value="C:keratin filament"/>
    <property type="evidence" value="ECO:0007669"/>
    <property type="project" value="InterPro"/>
</dbReference>
<evidence type="ECO:0000256" key="1">
    <source>
        <dbReference type="ARBA" id="ARBA00022754"/>
    </source>
</evidence>
<evidence type="ECO:0000256" key="2">
    <source>
        <dbReference type="ARBA" id="ARBA00023054"/>
    </source>
</evidence>
<reference evidence="6" key="1">
    <citation type="submission" date="2025-08" db="UniProtKB">
        <authorList>
            <consortium name="RefSeq"/>
        </authorList>
    </citation>
    <scope>IDENTIFICATION</scope>
    <source>
        <tissue evidence="6">Liver</tissue>
    </source>
</reference>
<sequence length="209" mass="24612">MDQQLFYHVNRRKSFTSVSTTGCSDGLQIGEAQYHSANCTFEGGNSSKSFHNFGRNHRISYIPNTNYRNEGLFEVSINKHLLEPLYLGVDPHDHQVKAQEKDQMKDLNTQFACFIDKVKNLEQRNQILVTKWELLQNQKIPMVKKDLNPLFENYISSLRKRLDCMLSEKNKLGNQQRTMQDLIEEYECKYKEEVRRKADVENEFVLLKQ</sequence>
<dbReference type="Proteomes" id="UP000695026">
    <property type="component" value="Unplaced"/>
</dbReference>
<dbReference type="Pfam" id="PF00038">
    <property type="entry name" value="Filament"/>
    <property type="match status" value="1"/>
</dbReference>
<keyword evidence="1" id="KW-0403">Intermediate filament</keyword>
<dbReference type="Gene3D" id="1.20.5.1160">
    <property type="entry name" value="Vasodilator-stimulated phosphoprotein"/>
    <property type="match status" value="1"/>
</dbReference>
<dbReference type="AlphaFoldDB" id="A0A9F5J538"/>
<feature type="coiled-coil region" evidence="3">
    <location>
        <begin position="104"/>
        <end position="138"/>
    </location>
</feature>
<keyword evidence="2 3" id="KW-0175">Coiled coil</keyword>
<dbReference type="PANTHER" id="PTHR45616">
    <property type="entry name" value="GATA-TYPE DOMAIN-CONTAINING PROTEIN"/>
    <property type="match status" value="1"/>
</dbReference>
<dbReference type="InterPro" id="IPR039008">
    <property type="entry name" value="IF_rod_dom"/>
</dbReference>
<dbReference type="SUPFAM" id="SSF64593">
    <property type="entry name" value="Intermediate filament protein, coiled coil region"/>
    <property type="match status" value="1"/>
</dbReference>
<organism evidence="5 6">
    <name type="scientific">Python bivittatus</name>
    <name type="common">Burmese python</name>
    <name type="synonym">Python molurus bivittatus</name>
    <dbReference type="NCBI Taxonomy" id="176946"/>
    <lineage>
        <taxon>Eukaryota</taxon>
        <taxon>Metazoa</taxon>
        <taxon>Chordata</taxon>
        <taxon>Craniata</taxon>
        <taxon>Vertebrata</taxon>
        <taxon>Euteleostomi</taxon>
        <taxon>Lepidosauria</taxon>
        <taxon>Squamata</taxon>
        <taxon>Bifurcata</taxon>
        <taxon>Unidentata</taxon>
        <taxon>Episquamata</taxon>
        <taxon>Toxicofera</taxon>
        <taxon>Serpentes</taxon>
        <taxon>Henophidia</taxon>
        <taxon>Pythonidae</taxon>
        <taxon>Python</taxon>
    </lineage>
</organism>
<dbReference type="GO" id="GO:0030280">
    <property type="term" value="F:structural constituent of skin epidermis"/>
    <property type="evidence" value="ECO:0007669"/>
    <property type="project" value="TreeGrafter"/>
</dbReference>
<dbReference type="RefSeq" id="XP_025033137.1">
    <property type="nucleotide sequence ID" value="XM_025177369.1"/>
</dbReference>
<evidence type="ECO:0000313" key="6">
    <source>
        <dbReference type="RefSeq" id="XP_025033137.1"/>
    </source>
</evidence>
<dbReference type="PROSITE" id="PS51842">
    <property type="entry name" value="IF_ROD_2"/>
    <property type="match status" value="1"/>
</dbReference>
<protein>
    <submittedName>
        <fullName evidence="6">Keratin, type II cytoskeletal 5-like</fullName>
    </submittedName>
</protein>
<dbReference type="PRINTS" id="PR01276">
    <property type="entry name" value="TYPE2KERATIN"/>
</dbReference>
<dbReference type="KEGG" id="pbi:103052497"/>
<accession>A0A9F5J538</accession>
<dbReference type="OrthoDB" id="2441647at2759"/>
<gene>
    <name evidence="6" type="primary">LOC103052497</name>
</gene>
<feature type="non-terminal residue" evidence="6">
    <location>
        <position position="209"/>
    </location>
</feature>
<dbReference type="GeneID" id="103052497"/>
<keyword evidence="5" id="KW-1185">Reference proteome</keyword>
<dbReference type="GO" id="GO:0031424">
    <property type="term" value="P:keratinization"/>
    <property type="evidence" value="ECO:0007669"/>
    <property type="project" value="TreeGrafter"/>
</dbReference>
<evidence type="ECO:0000256" key="3">
    <source>
        <dbReference type="SAM" id="Coils"/>
    </source>
</evidence>
<dbReference type="InterPro" id="IPR003054">
    <property type="entry name" value="Keratin_II"/>
</dbReference>
<name>A0A9F5J538_PYTBI</name>
<evidence type="ECO:0000313" key="5">
    <source>
        <dbReference type="Proteomes" id="UP000695026"/>
    </source>
</evidence>
<proteinExistence type="predicted"/>
<dbReference type="PANTHER" id="PTHR45616:SF19">
    <property type="entry name" value="KERATIN 90"/>
    <property type="match status" value="1"/>
</dbReference>
<feature type="domain" description="IF rod" evidence="4">
    <location>
        <begin position="100"/>
        <end position="209"/>
    </location>
</feature>
<dbReference type="GO" id="GO:0005615">
    <property type="term" value="C:extracellular space"/>
    <property type="evidence" value="ECO:0007669"/>
    <property type="project" value="TreeGrafter"/>
</dbReference>
<evidence type="ECO:0000259" key="4">
    <source>
        <dbReference type="PROSITE" id="PS51842"/>
    </source>
</evidence>
<dbReference type="GO" id="GO:0045109">
    <property type="term" value="P:intermediate filament organization"/>
    <property type="evidence" value="ECO:0007669"/>
    <property type="project" value="TreeGrafter"/>
</dbReference>